<gene>
    <name evidence="1" type="ORF">OPT61_g7956</name>
</gene>
<evidence type="ECO:0000313" key="2">
    <source>
        <dbReference type="Proteomes" id="UP001153331"/>
    </source>
</evidence>
<protein>
    <submittedName>
        <fullName evidence="1">Uncharacterized protein</fullName>
    </submittedName>
</protein>
<name>A0ACC2I095_9PLEO</name>
<evidence type="ECO:0000313" key="1">
    <source>
        <dbReference type="EMBL" id="KAJ8108752.1"/>
    </source>
</evidence>
<reference evidence="1" key="1">
    <citation type="submission" date="2022-11" db="EMBL/GenBank/DDBJ databases">
        <title>Genome Sequence of Boeremia exigua.</title>
        <authorList>
            <person name="Buettner E."/>
        </authorList>
    </citation>
    <scope>NUCLEOTIDE SEQUENCE</scope>
    <source>
        <strain evidence="1">CU02</strain>
    </source>
</reference>
<comment type="caution">
    <text evidence="1">The sequence shown here is derived from an EMBL/GenBank/DDBJ whole genome shotgun (WGS) entry which is preliminary data.</text>
</comment>
<dbReference type="Proteomes" id="UP001153331">
    <property type="component" value="Unassembled WGS sequence"/>
</dbReference>
<dbReference type="EMBL" id="JAPHNI010000703">
    <property type="protein sequence ID" value="KAJ8108752.1"/>
    <property type="molecule type" value="Genomic_DNA"/>
</dbReference>
<proteinExistence type="predicted"/>
<keyword evidence="2" id="KW-1185">Reference proteome</keyword>
<accession>A0ACC2I095</accession>
<sequence length="100" mass="10687">MAEQQAQMQVAHVLSDLDPAAALALVSVRASPPTSTTTSTSTSTATTEHPQDPADEQDPDLRRATDLVALHYSVRERCKTGALGRELAEARRMVESALGE</sequence>
<organism evidence="1 2">
    <name type="scientific">Boeremia exigua</name>
    <dbReference type="NCBI Taxonomy" id="749465"/>
    <lineage>
        <taxon>Eukaryota</taxon>
        <taxon>Fungi</taxon>
        <taxon>Dikarya</taxon>
        <taxon>Ascomycota</taxon>
        <taxon>Pezizomycotina</taxon>
        <taxon>Dothideomycetes</taxon>
        <taxon>Pleosporomycetidae</taxon>
        <taxon>Pleosporales</taxon>
        <taxon>Pleosporineae</taxon>
        <taxon>Didymellaceae</taxon>
        <taxon>Boeremia</taxon>
    </lineage>
</organism>